<evidence type="ECO:0000313" key="1">
    <source>
        <dbReference type="EMBL" id="HIX49547.1"/>
    </source>
</evidence>
<dbReference type="GO" id="GO:0006355">
    <property type="term" value="P:regulation of DNA-templated transcription"/>
    <property type="evidence" value="ECO:0007669"/>
    <property type="project" value="InterPro"/>
</dbReference>
<dbReference type="AlphaFoldDB" id="A0A9D1W0E1"/>
<accession>A0A9D1W0E1</accession>
<dbReference type="GO" id="GO:0003677">
    <property type="term" value="F:DNA binding"/>
    <property type="evidence" value="ECO:0007669"/>
    <property type="project" value="UniProtKB-KW"/>
</dbReference>
<protein>
    <submittedName>
        <fullName evidence="1">DNA-binding response regulator</fullName>
    </submittedName>
</protein>
<dbReference type="InterPro" id="IPR016032">
    <property type="entry name" value="Sig_transdc_resp-reg_C-effctor"/>
</dbReference>
<dbReference type="EMBL" id="DXFA01000182">
    <property type="protein sequence ID" value="HIX49547.1"/>
    <property type="molecule type" value="Genomic_DNA"/>
</dbReference>
<gene>
    <name evidence="1" type="ORF">H9981_11160</name>
</gene>
<dbReference type="SUPFAM" id="SSF46894">
    <property type="entry name" value="C-terminal effector domain of the bipartite response regulators"/>
    <property type="match status" value="1"/>
</dbReference>
<dbReference type="Gene3D" id="3.40.50.2300">
    <property type="match status" value="1"/>
</dbReference>
<comment type="caution">
    <text evidence="1">The sequence shown here is derived from an EMBL/GenBank/DDBJ whole genome shotgun (WGS) entry which is preliminary data.</text>
</comment>
<proteinExistence type="predicted"/>
<reference evidence="1" key="1">
    <citation type="journal article" date="2021" name="PeerJ">
        <title>Extensive microbial diversity within the chicken gut microbiome revealed by metagenomics and culture.</title>
        <authorList>
            <person name="Gilroy R."/>
            <person name="Ravi A."/>
            <person name="Getino M."/>
            <person name="Pursley I."/>
            <person name="Horton D.L."/>
            <person name="Alikhan N.F."/>
            <person name="Baker D."/>
            <person name="Gharbi K."/>
            <person name="Hall N."/>
            <person name="Watson M."/>
            <person name="Adriaenssens E.M."/>
            <person name="Foster-Nyarko E."/>
            <person name="Jarju S."/>
            <person name="Secka A."/>
            <person name="Antonio M."/>
            <person name="Oren A."/>
            <person name="Chaudhuri R.R."/>
            <person name="La Ragione R."/>
            <person name="Hildebrand F."/>
            <person name="Pallen M.J."/>
        </authorList>
    </citation>
    <scope>NUCLEOTIDE SEQUENCE</scope>
    <source>
        <strain evidence="1">ChiSjej5B23-15282</strain>
    </source>
</reference>
<keyword evidence="1" id="KW-0238">DNA-binding</keyword>
<organism evidence="1 2">
    <name type="scientific">Candidatus Mediterraneibacter caccavium</name>
    <dbReference type="NCBI Taxonomy" id="2838661"/>
    <lineage>
        <taxon>Bacteria</taxon>
        <taxon>Bacillati</taxon>
        <taxon>Bacillota</taxon>
        <taxon>Clostridia</taxon>
        <taxon>Lachnospirales</taxon>
        <taxon>Lachnospiraceae</taxon>
        <taxon>Mediterraneibacter</taxon>
    </lineage>
</organism>
<evidence type="ECO:0000313" key="2">
    <source>
        <dbReference type="Proteomes" id="UP000824243"/>
    </source>
</evidence>
<sequence>MEQKNRQKSSPRVLTLYRTHELRENISSVLGQNDTSYLAYSPSSPRDICELSVKQAPDIILLETDTEDNGLSVIPTGRQLRLHTCAQLLLVSRSRDRTAVIQAGTQTFASGCVFPGQMPYLHDFIRDTWLGDTPQKILIRELILSSLTQAERKVLEILLGAPNDLLSSPKTIANQKTSIFHKLGLKNFQEVRHIFRNY</sequence>
<reference evidence="1" key="2">
    <citation type="submission" date="2021-04" db="EMBL/GenBank/DDBJ databases">
        <authorList>
            <person name="Gilroy R."/>
        </authorList>
    </citation>
    <scope>NUCLEOTIDE SEQUENCE</scope>
    <source>
        <strain evidence="1">ChiSjej5B23-15282</strain>
    </source>
</reference>
<dbReference type="Proteomes" id="UP000824243">
    <property type="component" value="Unassembled WGS sequence"/>
</dbReference>
<name>A0A9D1W0E1_9FIRM</name>